<dbReference type="PANTHER" id="PTHR42827:SF1">
    <property type="entry name" value="IRON-SULFUR CLUSTER-BINDING PROTEIN"/>
    <property type="match status" value="1"/>
</dbReference>
<protein>
    <submittedName>
        <fullName evidence="1">Epoxyqueuosine reductase</fullName>
    </submittedName>
</protein>
<sequence>MKELDSLIKDYVKNYQQLKGTETNWYEPVIGIAAANNPMFKELKNIISPTHALPTDFIKDAASVIVFFLPFQEHIVKSNIGNIESSREWDIANIETNNLIVDINKYLHEKIVEKGYISTVLPPTYNYDEKELISDWSHRHVGYIAGIGTFGINNMLITEKGCCGRIGSIITNMTLTPTIREKHENCLYKYNGTCGNCIDYCVANGITIENGYPYVDKKRCNDQIYNGNIPQYSIGIGDACGKCMCNVPCSLKNPVKKLK</sequence>
<gene>
    <name evidence="1" type="ORF">F8154_01120</name>
</gene>
<dbReference type="AlphaFoldDB" id="A0A6I0FFJ5"/>
<reference evidence="1 2" key="1">
    <citation type="submission" date="2019-10" db="EMBL/GenBank/DDBJ databases">
        <title>Alkaliphilus serpentinus sp. nov. and Alkaliphilus pronyensis sp. nov., two novel anaerobic alkaliphilic species isolated from the serpentinized-hosted hydrothermal field of the Prony Bay (New Caledonia).</title>
        <authorList>
            <person name="Postec A."/>
        </authorList>
    </citation>
    <scope>NUCLEOTIDE SEQUENCE [LARGE SCALE GENOMIC DNA]</scope>
    <source>
        <strain evidence="1 2">LacV</strain>
    </source>
</reference>
<dbReference type="EMBL" id="WBZC01000003">
    <property type="protein sequence ID" value="KAB3539062.1"/>
    <property type="molecule type" value="Genomic_DNA"/>
</dbReference>
<dbReference type="RefSeq" id="WP_151859741.1">
    <property type="nucleotide sequence ID" value="NZ_WBZC01000003.1"/>
</dbReference>
<dbReference type="OrthoDB" id="9784571at2"/>
<evidence type="ECO:0000313" key="2">
    <source>
        <dbReference type="Proteomes" id="UP000432715"/>
    </source>
</evidence>
<accession>A0A6I0FFJ5</accession>
<organism evidence="1 2">
    <name type="scientific">Alkaliphilus pronyensis</name>
    <dbReference type="NCBI Taxonomy" id="1482732"/>
    <lineage>
        <taxon>Bacteria</taxon>
        <taxon>Bacillati</taxon>
        <taxon>Bacillota</taxon>
        <taxon>Clostridia</taxon>
        <taxon>Peptostreptococcales</taxon>
        <taxon>Natronincolaceae</taxon>
        <taxon>Alkaliphilus</taxon>
    </lineage>
</organism>
<proteinExistence type="predicted"/>
<comment type="caution">
    <text evidence="1">The sequence shown here is derived from an EMBL/GenBank/DDBJ whole genome shotgun (WGS) entry which is preliminary data.</text>
</comment>
<dbReference type="Proteomes" id="UP000432715">
    <property type="component" value="Unassembled WGS sequence"/>
</dbReference>
<name>A0A6I0FFJ5_9FIRM</name>
<evidence type="ECO:0000313" key="1">
    <source>
        <dbReference type="EMBL" id="KAB3539062.1"/>
    </source>
</evidence>
<dbReference type="PANTHER" id="PTHR42827">
    <property type="entry name" value="IRON-SULFUR CLUSTER-BINDING PROTEIN-RELATED"/>
    <property type="match status" value="1"/>
</dbReference>
<keyword evidence="2" id="KW-1185">Reference proteome</keyword>